<dbReference type="PANTHER" id="PTHR42834:SF1">
    <property type="entry name" value="ENDONUCLEASE_EXONUCLEASE_PHOSPHATASE FAMILY PROTEIN (AFU_ORTHOLOGUE AFUA_3G09210)"/>
    <property type="match status" value="1"/>
</dbReference>
<reference evidence="3" key="1">
    <citation type="submission" date="2016-11" db="EMBL/GenBank/DDBJ databases">
        <title>Trade-off between light-utilization and light-protection in marine flavobacteria.</title>
        <authorList>
            <person name="Kumagai Y."/>
            <person name="Yoshizawa S."/>
            <person name="Kogure K."/>
        </authorList>
    </citation>
    <scope>NUCLEOTIDE SEQUENCE [LARGE SCALE GENOMIC DNA]</scope>
    <source>
        <strain evidence="3">SG-18</strain>
    </source>
</reference>
<keyword evidence="3" id="KW-1185">Reference proteome</keyword>
<gene>
    <name evidence="2" type="ORF">BST99_12220</name>
</gene>
<sequence length="335" mass="38571">MTGLQSQSRHENSAQLLFYNVENLFDTVPNPPNLDQDRTPNGKYRWSSKKYLSKIQRLSAVLKQIPSMGRSGPSLIGLCEIENSGVLRDLARSPALNGQNYAWIHHDSPDHRGIDVALLYKKEDFLPVQFRAHRLLIEDDQGHRRYTRDQLVVSGLLEGEEIALLIVHWPSRSGGKRRSDPYRIAASKLGRKIVDSLYRDQPKRKIIVMGDMNDNPTDKSIQRLLQARRPDQVEGVKLHHPMLSLYQAGIGSIAYRDRWALFDQWIISENFLHSPDGWKLVDSKVLVLPELIQSEGRYQGYPKRTYIGTLYQEGYSDHFPILLRLRKEKLEAKVP</sequence>
<protein>
    <recommendedName>
        <fullName evidence="1">Endonuclease/exonuclease/phosphatase domain-containing protein</fullName>
    </recommendedName>
</protein>
<dbReference type="InterPro" id="IPR036691">
    <property type="entry name" value="Endo/exonu/phosph_ase_sf"/>
</dbReference>
<proteinExistence type="predicted"/>
<evidence type="ECO:0000313" key="3">
    <source>
        <dbReference type="Proteomes" id="UP000239366"/>
    </source>
</evidence>
<dbReference type="Proteomes" id="UP000239366">
    <property type="component" value="Unassembled WGS sequence"/>
</dbReference>
<dbReference type="GO" id="GO:0003824">
    <property type="term" value="F:catalytic activity"/>
    <property type="evidence" value="ECO:0007669"/>
    <property type="project" value="InterPro"/>
</dbReference>
<accession>A0A2S7TBH8</accession>
<dbReference type="Gene3D" id="3.60.10.10">
    <property type="entry name" value="Endonuclease/exonuclease/phosphatase"/>
    <property type="match status" value="1"/>
</dbReference>
<dbReference type="SUPFAM" id="SSF56219">
    <property type="entry name" value="DNase I-like"/>
    <property type="match status" value="1"/>
</dbReference>
<organism evidence="2 3">
    <name type="scientific">Aureicoccus marinus</name>
    <dbReference type="NCBI Taxonomy" id="754435"/>
    <lineage>
        <taxon>Bacteria</taxon>
        <taxon>Pseudomonadati</taxon>
        <taxon>Bacteroidota</taxon>
        <taxon>Flavobacteriia</taxon>
        <taxon>Flavobacteriales</taxon>
        <taxon>Flavobacteriaceae</taxon>
        <taxon>Aureicoccus</taxon>
    </lineage>
</organism>
<feature type="domain" description="Endonuclease/exonuclease/phosphatase" evidence="1">
    <location>
        <begin position="17"/>
        <end position="327"/>
    </location>
</feature>
<dbReference type="Pfam" id="PF19580">
    <property type="entry name" value="Exo_endo_phos_3"/>
    <property type="match status" value="1"/>
</dbReference>
<name>A0A2S7TBH8_9FLAO</name>
<comment type="caution">
    <text evidence="2">The sequence shown here is derived from an EMBL/GenBank/DDBJ whole genome shotgun (WGS) entry which is preliminary data.</text>
</comment>
<dbReference type="EMBL" id="MQVX01000001">
    <property type="protein sequence ID" value="PQJ16868.1"/>
    <property type="molecule type" value="Genomic_DNA"/>
</dbReference>
<dbReference type="InterPro" id="IPR005135">
    <property type="entry name" value="Endo/exonuclease/phosphatase"/>
</dbReference>
<evidence type="ECO:0000313" key="2">
    <source>
        <dbReference type="EMBL" id="PQJ16868.1"/>
    </source>
</evidence>
<dbReference type="PANTHER" id="PTHR42834">
    <property type="entry name" value="ENDONUCLEASE/EXONUCLEASE/PHOSPHATASE FAMILY PROTEIN (AFU_ORTHOLOGUE AFUA_3G09210)"/>
    <property type="match status" value="1"/>
</dbReference>
<dbReference type="AlphaFoldDB" id="A0A2S7TBH8"/>
<evidence type="ECO:0000259" key="1">
    <source>
        <dbReference type="Pfam" id="PF19580"/>
    </source>
</evidence>
<dbReference type="OrthoDB" id="9802724at2"/>